<dbReference type="RefSeq" id="WP_062458246.1">
    <property type="nucleotide sequence ID" value="NZ_FLLQ01000002.1"/>
</dbReference>
<comment type="caution">
    <text evidence="1">The sequence shown here is derived from an EMBL/GenBank/DDBJ whole genome shotgun (WGS) entry which is preliminary data.</text>
</comment>
<accession>A0ABX5DF20</accession>
<reference evidence="1 2" key="1">
    <citation type="submission" date="2018-03" db="EMBL/GenBank/DDBJ databases">
        <title>Genetic Diversity and Phenotypic Plasticity of AHL Mediated Quorum Sensing in Environmental Strains of Vibrio mediterranei.</title>
        <authorList>
            <person name="Lantoine F."/>
            <person name="Vouve F."/>
        </authorList>
    </citation>
    <scope>NUCLEOTIDE SEQUENCE [LARGE SCALE GENOMIC DNA]</scope>
    <source>
        <strain evidence="1 2">17LN0615E</strain>
    </source>
</reference>
<keyword evidence="2" id="KW-1185">Reference proteome</keyword>
<sequence>MPFLANNKTQNLNHFSIYGKNKNGDRPVFDLSESQHNYQQLANADIGDTIYVINVNGTITMVSKSQRFAQ</sequence>
<protein>
    <submittedName>
        <fullName evidence="1">Uncharacterized protein</fullName>
    </submittedName>
</protein>
<evidence type="ECO:0000313" key="2">
    <source>
        <dbReference type="Proteomes" id="UP000238163"/>
    </source>
</evidence>
<dbReference type="EMBL" id="NWTN01000008">
    <property type="protein sequence ID" value="PRQ66906.1"/>
    <property type="molecule type" value="Genomic_DNA"/>
</dbReference>
<name>A0ABX5DF20_9VIBR</name>
<proteinExistence type="predicted"/>
<evidence type="ECO:0000313" key="1">
    <source>
        <dbReference type="EMBL" id="PRQ66906.1"/>
    </source>
</evidence>
<dbReference type="Proteomes" id="UP000238163">
    <property type="component" value="Unassembled WGS sequence"/>
</dbReference>
<gene>
    <name evidence="1" type="ORF">COR51_14110</name>
</gene>
<organism evidence="1 2">
    <name type="scientific">Vibrio mediterranei</name>
    <dbReference type="NCBI Taxonomy" id="689"/>
    <lineage>
        <taxon>Bacteria</taxon>
        <taxon>Pseudomonadati</taxon>
        <taxon>Pseudomonadota</taxon>
        <taxon>Gammaproteobacteria</taxon>
        <taxon>Vibrionales</taxon>
        <taxon>Vibrionaceae</taxon>
        <taxon>Vibrio</taxon>
    </lineage>
</organism>